<dbReference type="Gene3D" id="3.60.150.10">
    <property type="entry name" value="Chorismate synthase AroC"/>
    <property type="match status" value="2"/>
</dbReference>
<comment type="similarity">
    <text evidence="2 11">Belongs to the chorismate synthase family.</text>
</comment>
<dbReference type="PROSITE" id="PS00787">
    <property type="entry name" value="CHORISMATE_SYNTHASE_1"/>
    <property type="match status" value="1"/>
</dbReference>
<name>A0A1M6GF16_9FIRM</name>
<dbReference type="GO" id="GO:0009073">
    <property type="term" value="P:aromatic amino acid family biosynthetic process"/>
    <property type="evidence" value="ECO:0007669"/>
    <property type="project" value="UniProtKB-KW"/>
</dbReference>
<dbReference type="STRING" id="1121432.SAMN02745219_01713"/>
<feature type="binding site" evidence="11">
    <location>
        <begin position="310"/>
        <end position="311"/>
    </location>
    <ligand>
        <name>FMN</name>
        <dbReference type="ChEBI" id="CHEBI:58210"/>
    </ligand>
</feature>
<feature type="binding site" evidence="11">
    <location>
        <position position="46"/>
    </location>
    <ligand>
        <name>NADP(+)</name>
        <dbReference type="ChEBI" id="CHEBI:58349"/>
    </ligand>
</feature>
<dbReference type="UniPathway" id="UPA00053">
    <property type="reaction ID" value="UER00090"/>
</dbReference>
<evidence type="ECO:0000256" key="10">
    <source>
        <dbReference type="ARBA" id="ARBA00023239"/>
    </source>
</evidence>
<gene>
    <name evidence="11" type="primary">aroC</name>
    <name evidence="13" type="ORF">SAMN02745219_01713</name>
</gene>
<evidence type="ECO:0000256" key="6">
    <source>
        <dbReference type="ARBA" id="ARBA00022643"/>
    </source>
</evidence>
<dbReference type="Proteomes" id="UP000184529">
    <property type="component" value="Unassembled WGS sequence"/>
</dbReference>
<evidence type="ECO:0000256" key="12">
    <source>
        <dbReference type="SAM" id="MobiDB-lite"/>
    </source>
</evidence>
<keyword evidence="6 11" id="KW-0288">FMN</keyword>
<dbReference type="OrthoDB" id="9771806at2"/>
<keyword evidence="5 11" id="KW-0285">Flavoprotein</keyword>
<keyword evidence="8 11" id="KW-0521">NADP</keyword>
<comment type="subunit">
    <text evidence="11">Homotetramer.</text>
</comment>
<evidence type="ECO:0000256" key="2">
    <source>
        <dbReference type="ARBA" id="ARBA00008014"/>
    </source>
</evidence>
<dbReference type="GO" id="GO:0004107">
    <property type="term" value="F:chorismate synthase activity"/>
    <property type="evidence" value="ECO:0007669"/>
    <property type="project" value="UniProtKB-UniRule"/>
</dbReference>
<sequence length="449" mass="48190">MLRYLTAGESHGPALTAIIEGLPAGLALPEDYVNRQLARRQGGYGRGGRMRIEQDQVRFLAGVRGGFTLGSPVALHIENRDWASWQEIMDPGAAARLDQRVVTRPRPGHADLAGALKYGHRDIRNVLERASARETAARVAAGSVARRLLEELGIEIIGHVVRIGPVAVPEPGRDEDILSACLAEAGGMAEQGAVTMPTGVETAAGEGGGMCSGDVSTGAGTSGEREMPPPGKFPDLFHLRELLDASPVYCLHRETAEAMMREIDRAREAGDSLGGVFEIRVYGLPPGLGSYVHWDRRLDGRLAGALMSIQAIKGVEIGLGFAGAALPGSQVHDEIFYSRERGFYRRTNRAGGLEGGVTNGEPLIVRAAMKPIPTLYKPLRSVDLISKEPFAASVERSDVCAVPAACVVGEAVVAWELAAACVEKFGGDTLQEMKANYQQYLDYLKTRIW</sequence>
<protein>
    <recommendedName>
        <fullName evidence="3 11">Chorismate synthase</fullName>
        <shortName evidence="11">CS</shortName>
        <ecNumber evidence="3 11">4.2.3.5</ecNumber>
    </recommendedName>
    <alternativeName>
        <fullName evidence="11">5-enolpyruvylshikimate-3-phosphate phospholyase</fullName>
    </alternativeName>
</protein>
<dbReference type="Pfam" id="PF01264">
    <property type="entry name" value="Chorismate_synt"/>
    <property type="match status" value="1"/>
</dbReference>
<dbReference type="CDD" id="cd07304">
    <property type="entry name" value="Chorismate_synthase"/>
    <property type="match status" value="1"/>
</dbReference>
<keyword evidence="7 11" id="KW-0274">FAD</keyword>
<dbReference type="GO" id="GO:0010181">
    <property type="term" value="F:FMN binding"/>
    <property type="evidence" value="ECO:0007669"/>
    <property type="project" value="TreeGrafter"/>
</dbReference>
<evidence type="ECO:0000256" key="1">
    <source>
        <dbReference type="ARBA" id="ARBA00005044"/>
    </source>
</evidence>
<dbReference type="HAMAP" id="MF_00300">
    <property type="entry name" value="Chorismate_synth"/>
    <property type="match status" value="1"/>
</dbReference>
<feature type="binding site" evidence="11">
    <location>
        <position position="40"/>
    </location>
    <ligand>
        <name>NADP(+)</name>
        <dbReference type="ChEBI" id="CHEBI:58349"/>
    </ligand>
</feature>
<dbReference type="InterPro" id="IPR035904">
    <property type="entry name" value="Chorismate_synth_AroC_sf"/>
</dbReference>
<dbReference type="PROSITE" id="PS00789">
    <property type="entry name" value="CHORISMATE_SYNTHASE_3"/>
    <property type="match status" value="1"/>
</dbReference>
<comment type="function">
    <text evidence="11">Catalyzes the anti-1,4-elimination of the C-3 phosphate and the C-6 proR hydrogen from 5-enolpyruvylshikimate-3-phosphate (EPSP) to yield chorismate, which is the branch point compound that serves as the starting substrate for the three terminal pathways of aromatic amino acid biosynthesis. This reaction introduces a second double bond into the aromatic ring system.</text>
</comment>
<evidence type="ECO:0000256" key="9">
    <source>
        <dbReference type="ARBA" id="ARBA00023141"/>
    </source>
</evidence>
<evidence type="ECO:0000256" key="7">
    <source>
        <dbReference type="ARBA" id="ARBA00022827"/>
    </source>
</evidence>
<dbReference type="InterPro" id="IPR020541">
    <property type="entry name" value="Chorismate_synthase_CS"/>
</dbReference>
<dbReference type="RefSeq" id="WP_072868845.1">
    <property type="nucleotide sequence ID" value="NZ_FQZM01000019.1"/>
</dbReference>
<evidence type="ECO:0000313" key="13">
    <source>
        <dbReference type="EMBL" id="SHJ08554.1"/>
    </source>
</evidence>
<feature type="binding site" evidence="11">
    <location>
        <begin position="129"/>
        <end position="131"/>
    </location>
    <ligand>
        <name>FMN</name>
        <dbReference type="ChEBI" id="CHEBI:58210"/>
    </ligand>
</feature>
<accession>A0A1M6GF16</accession>
<dbReference type="PROSITE" id="PS00788">
    <property type="entry name" value="CHORISMATE_SYNTHASE_2"/>
    <property type="match status" value="1"/>
</dbReference>
<keyword evidence="10 11" id="KW-0456">Lyase</keyword>
<feature type="region of interest" description="Disordered" evidence="12">
    <location>
        <begin position="204"/>
        <end position="228"/>
    </location>
</feature>
<proteinExistence type="inferred from homology"/>
<dbReference type="PANTHER" id="PTHR21085">
    <property type="entry name" value="CHORISMATE SYNTHASE"/>
    <property type="match status" value="1"/>
</dbReference>
<dbReference type="GO" id="GO:0008652">
    <property type="term" value="P:amino acid biosynthetic process"/>
    <property type="evidence" value="ECO:0007669"/>
    <property type="project" value="UniProtKB-KW"/>
</dbReference>
<dbReference type="GO" id="GO:0005829">
    <property type="term" value="C:cytosol"/>
    <property type="evidence" value="ECO:0007669"/>
    <property type="project" value="TreeGrafter"/>
</dbReference>
<dbReference type="PANTHER" id="PTHR21085:SF0">
    <property type="entry name" value="CHORISMATE SYNTHASE"/>
    <property type="match status" value="1"/>
</dbReference>
<evidence type="ECO:0000256" key="11">
    <source>
        <dbReference type="HAMAP-Rule" id="MF_00300"/>
    </source>
</evidence>
<comment type="catalytic activity">
    <reaction evidence="11">
        <text>5-O-(1-carboxyvinyl)-3-phosphoshikimate = chorismate + phosphate</text>
        <dbReference type="Rhea" id="RHEA:21020"/>
        <dbReference type="ChEBI" id="CHEBI:29748"/>
        <dbReference type="ChEBI" id="CHEBI:43474"/>
        <dbReference type="ChEBI" id="CHEBI:57701"/>
        <dbReference type="EC" id="4.2.3.5"/>
    </reaction>
</comment>
<dbReference type="SUPFAM" id="SSF103263">
    <property type="entry name" value="Chorismate synthase, AroC"/>
    <property type="match status" value="1"/>
</dbReference>
<evidence type="ECO:0000256" key="3">
    <source>
        <dbReference type="ARBA" id="ARBA00013036"/>
    </source>
</evidence>
<reference evidence="14" key="1">
    <citation type="submission" date="2016-11" db="EMBL/GenBank/DDBJ databases">
        <authorList>
            <person name="Varghese N."/>
            <person name="Submissions S."/>
        </authorList>
    </citation>
    <scope>NUCLEOTIDE SEQUENCE [LARGE SCALE GENOMIC DNA]</scope>
    <source>
        <strain evidence="14">DSM 16057</strain>
    </source>
</reference>
<keyword evidence="14" id="KW-1185">Reference proteome</keyword>
<comment type="pathway">
    <text evidence="1 11">Metabolic intermediate biosynthesis; chorismate biosynthesis; chorismate from D-erythrose 4-phosphate and phosphoenolpyruvate: step 7/7.</text>
</comment>
<keyword evidence="4 11" id="KW-0028">Amino-acid biosynthesis</keyword>
<evidence type="ECO:0000256" key="8">
    <source>
        <dbReference type="ARBA" id="ARBA00022857"/>
    </source>
</evidence>
<dbReference type="EC" id="4.2.3.5" evidence="3 11"/>
<keyword evidence="9 11" id="KW-0057">Aromatic amino acid biosynthesis</keyword>
<evidence type="ECO:0000313" key="14">
    <source>
        <dbReference type="Proteomes" id="UP000184529"/>
    </source>
</evidence>
<evidence type="ECO:0000256" key="5">
    <source>
        <dbReference type="ARBA" id="ARBA00022630"/>
    </source>
</evidence>
<dbReference type="AlphaFoldDB" id="A0A1M6GF16"/>
<dbReference type="InterPro" id="IPR000453">
    <property type="entry name" value="Chorismate_synth"/>
</dbReference>
<comment type="cofactor">
    <cofactor evidence="11">
        <name>FMNH2</name>
        <dbReference type="ChEBI" id="CHEBI:57618"/>
    </cofactor>
    <text evidence="11">Reduced FMN (FMNH(2)).</text>
</comment>
<feature type="binding site" evidence="11">
    <location>
        <begin position="370"/>
        <end position="374"/>
    </location>
    <ligand>
        <name>FMN</name>
        <dbReference type="ChEBI" id="CHEBI:58210"/>
    </ligand>
</feature>
<organism evidence="13 14">
    <name type="scientific">Desulfofundulus thermosubterraneus DSM 16057</name>
    <dbReference type="NCBI Taxonomy" id="1121432"/>
    <lineage>
        <taxon>Bacteria</taxon>
        <taxon>Bacillati</taxon>
        <taxon>Bacillota</taxon>
        <taxon>Clostridia</taxon>
        <taxon>Eubacteriales</taxon>
        <taxon>Peptococcaceae</taxon>
        <taxon>Desulfofundulus</taxon>
    </lineage>
</organism>
<feature type="binding site" evidence="11">
    <location>
        <position position="355"/>
    </location>
    <ligand>
        <name>FMN</name>
        <dbReference type="ChEBI" id="CHEBI:58210"/>
    </ligand>
</feature>
<dbReference type="EMBL" id="FQZM01000019">
    <property type="protein sequence ID" value="SHJ08554.1"/>
    <property type="molecule type" value="Genomic_DNA"/>
</dbReference>
<feature type="binding site" evidence="11">
    <location>
        <position position="396"/>
    </location>
    <ligand>
        <name>FMN</name>
        <dbReference type="ChEBI" id="CHEBI:58210"/>
    </ligand>
</feature>
<dbReference type="GO" id="GO:0009423">
    <property type="term" value="P:chorismate biosynthetic process"/>
    <property type="evidence" value="ECO:0007669"/>
    <property type="project" value="UniProtKB-UniRule"/>
</dbReference>
<evidence type="ECO:0000256" key="4">
    <source>
        <dbReference type="ARBA" id="ARBA00022605"/>
    </source>
</evidence>